<dbReference type="PANTHER" id="PTHR43738:SF1">
    <property type="entry name" value="HEMIN TRANSPORT SYSTEM PERMEASE PROTEIN HRTB-RELATED"/>
    <property type="match status" value="1"/>
</dbReference>
<keyword evidence="2" id="KW-0813">Transport</keyword>
<dbReference type="RefSeq" id="WP_096376296.1">
    <property type="nucleotide sequence ID" value="NZ_AP014940.1"/>
</dbReference>
<feature type="transmembrane region" description="Helical" evidence="7">
    <location>
        <begin position="311"/>
        <end position="333"/>
    </location>
</feature>
<dbReference type="Pfam" id="PF02687">
    <property type="entry name" value="FtsX"/>
    <property type="match status" value="1"/>
</dbReference>
<evidence type="ECO:0000256" key="5">
    <source>
        <dbReference type="ARBA" id="ARBA00022989"/>
    </source>
</evidence>
<evidence type="ECO:0000256" key="6">
    <source>
        <dbReference type="ARBA" id="ARBA00023136"/>
    </source>
</evidence>
<sequence length="379" mass="40008">MTSLARQTLRYEWRRFLPAVLAIGFSSLLLLLQAALVLGIFGSASVYVSGSSADLWLGYPGTQSVDQGRPVDPNLQSLLLMQPQVAKVEPFYWLDADWRGPAKDTGGVSVYVSGIDIGRDGMMFSRALSPQLRQRLALPDSVIVDRAELDKLGVGIGERAHLNGHPVRVVGASSGLRALGGVNVVASLETARHLQGAGGNAAWPAYFVARLHDPAQAPQVIAQLRAGAAGFGRFEAWTAPDFARQAVLFWMFDTGAGAGVLFLAAVVLLVGAVITSQALVAAVNGSVREYATLNALGIGMRSLRWVVLEQALWVGAIGVGVASVAGLALIALARARDVPVLFNLQVTAICMLVVMVLASLSGLSALRGLRRADPAVLLR</sequence>
<feature type="domain" description="MacB-like periplasmic core" evidence="9">
    <location>
        <begin position="20"/>
        <end position="226"/>
    </location>
</feature>
<dbReference type="GO" id="GO:0005886">
    <property type="term" value="C:plasma membrane"/>
    <property type="evidence" value="ECO:0007669"/>
    <property type="project" value="UniProtKB-SubCell"/>
</dbReference>
<dbReference type="KEGG" id="lem:LEN_0201"/>
<accession>A0AAU9AFM5</accession>
<keyword evidence="4 7" id="KW-0812">Transmembrane</keyword>
<dbReference type="AlphaFoldDB" id="A0AAU9AFM5"/>
<proteinExistence type="predicted"/>
<evidence type="ECO:0000256" key="2">
    <source>
        <dbReference type="ARBA" id="ARBA00022448"/>
    </source>
</evidence>
<dbReference type="GeneID" id="83062138"/>
<keyword evidence="3" id="KW-1003">Cell membrane</keyword>
<dbReference type="InterPro" id="IPR025857">
    <property type="entry name" value="MacB_PCD"/>
</dbReference>
<keyword evidence="6 7" id="KW-0472">Membrane</keyword>
<evidence type="ECO:0000313" key="11">
    <source>
        <dbReference type="Proteomes" id="UP000218824"/>
    </source>
</evidence>
<feature type="transmembrane region" description="Helical" evidence="7">
    <location>
        <begin position="20"/>
        <end position="41"/>
    </location>
</feature>
<dbReference type="PANTHER" id="PTHR43738">
    <property type="entry name" value="ABC TRANSPORTER, MEMBRANE PROTEIN"/>
    <property type="match status" value="1"/>
</dbReference>
<gene>
    <name evidence="10" type="ORF">LEN_0201</name>
</gene>
<dbReference type="EMBL" id="AP014940">
    <property type="protein sequence ID" value="BAV95688.1"/>
    <property type="molecule type" value="Genomic_DNA"/>
</dbReference>
<organism evidence="10 11">
    <name type="scientific">Lysobacter enzymogenes</name>
    <dbReference type="NCBI Taxonomy" id="69"/>
    <lineage>
        <taxon>Bacteria</taxon>
        <taxon>Pseudomonadati</taxon>
        <taxon>Pseudomonadota</taxon>
        <taxon>Gammaproteobacteria</taxon>
        <taxon>Lysobacterales</taxon>
        <taxon>Lysobacteraceae</taxon>
        <taxon>Lysobacter</taxon>
    </lineage>
</organism>
<evidence type="ECO:0008006" key="12">
    <source>
        <dbReference type="Google" id="ProtNLM"/>
    </source>
</evidence>
<evidence type="ECO:0000259" key="9">
    <source>
        <dbReference type="Pfam" id="PF12704"/>
    </source>
</evidence>
<dbReference type="InterPro" id="IPR003838">
    <property type="entry name" value="ABC3_permease_C"/>
</dbReference>
<evidence type="ECO:0000256" key="1">
    <source>
        <dbReference type="ARBA" id="ARBA00004651"/>
    </source>
</evidence>
<dbReference type="Proteomes" id="UP000218824">
    <property type="component" value="Chromosome"/>
</dbReference>
<keyword evidence="5 7" id="KW-1133">Transmembrane helix</keyword>
<evidence type="ECO:0000259" key="8">
    <source>
        <dbReference type="Pfam" id="PF02687"/>
    </source>
</evidence>
<dbReference type="Pfam" id="PF12704">
    <property type="entry name" value="MacB_PCD"/>
    <property type="match status" value="1"/>
</dbReference>
<feature type="domain" description="ABC3 transporter permease C-terminal" evidence="8">
    <location>
        <begin position="262"/>
        <end position="374"/>
    </location>
</feature>
<name>A0AAU9AFM5_LYSEN</name>
<dbReference type="InterPro" id="IPR051125">
    <property type="entry name" value="ABC-4/HrtB_transporter"/>
</dbReference>
<comment type="subcellular location">
    <subcellularLocation>
        <location evidence="1">Cell membrane</location>
        <topology evidence="1">Multi-pass membrane protein</topology>
    </subcellularLocation>
</comment>
<evidence type="ECO:0000256" key="7">
    <source>
        <dbReference type="SAM" id="Phobius"/>
    </source>
</evidence>
<reference evidence="10 11" key="1">
    <citation type="journal article" date="2017" name="DNA Res.">
        <title>Complete genome sequence and expression profile of the commercial lytic enzyme producer Lysobacter enzymogenes M497-1.</title>
        <authorList>
            <person name="Takami H."/>
            <person name="Toyoda A."/>
            <person name="Uchiyama I."/>
            <person name="Itoh T."/>
            <person name="Takaki Y."/>
            <person name="Arai W."/>
            <person name="Nishi S."/>
            <person name="Kawai M."/>
            <person name="Shinya K."/>
            <person name="Ikeda H."/>
        </authorList>
    </citation>
    <scope>NUCLEOTIDE SEQUENCE [LARGE SCALE GENOMIC DNA]</scope>
    <source>
        <strain evidence="10 11">M497-1</strain>
    </source>
</reference>
<evidence type="ECO:0000256" key="4">
    <source>
        <dbReference type="ARBA" id="ARBA00022692"/>
    </source>
</evidence>
<evidence type="ECO:0000313" key="10">
    <source>
        <dbReference type="EMBL" id="BAV95688.1"/>
    </source>
</evidence>
<feature type="transmembrane region" description="Helical" evidence="7">
    <location>
        <begin position="340"/>
        <end position="360"/>
    </location>
</feature>
<feature type="transmembrane region" description="Helical" evidence="7">
    <location>
        <begin position="260"/>
        <end position="283"/>
    </location>
</feature>
<protein>
    <recommendedName>
        <fullName evidence="12">ABC transporter permease</fullName>
    </recommendedName>
</protein>
<evidence type="ECO:0000256" key="3">
    <source>
        <dbReference type="ARBA" id="ARBA00022475"/>
    </source>
</evidence>